<dbReference type="EMBL" id="CP159485">
    <property type="protein sequence ID" value="XCI28561.1"/>
    <property type="molecule type" value="Genomic_DNA"/>
</dbReference>
<accession>A0AAU8HTA5</accession>
<feature type="transmembrane region" description="Helical" evidence="1">
    <location>
        <begin position="6"/>
        <end position="26"/>
    </location>
</feature>
<dbReference type="AlphaFoldDB" id="A0AAU8HTA5"/>
<gene>
    <name evidence="2" type="ORF">PRVXH_002525</name>
</gene>
<dbReference type="RefSeq" id="WP_353893115.1">
    <property type="nucleotide sequence ID" value="NZ_CP159485.1"/>
</dbReference>
<organism evidence="2">
    <name type="scientific">Proteinivorax hydrogeniformans</name>
    <dbReference type="NCBI Taxonomy" id="1826727"/>
    <lineage>
        <taxon>Bacteria</taxon>
        <taxon>Bacillati</taxon>
        <taxon>Bacillota</taxon>
        <taxon>Clostridia</taxon>
        <taxon>Eubacteriales</taxon>
        <taxon>Proteinivoracaceae</taxon>
        <taxon>Proteinivorax</taxon>
    </lineage>
</organism>
<name>A0AAU8HTA5_9FIRM</name>
<reference evidence="2" key="1">
    <citation type="journal article" date="2018" name="Antonie Van Leeuwenhoek">
        <title>Proteinivorax hydrogeniformans sp. nov., an anaerobic, haloalkaliphilic bacterium fermenting proteinaceous compounds with high hydrogen production.</title>
        <authorList>
            <person name="Boltyanskaya Y."/>
            <person name="Detkova E."/>
            <person name="Pimenov N."/>
            <person name="Kevbrin V."/>
        </authorList>
    </citation>
    <scope>NUCLEOTIDE SEQUENCE</scope>
    <source>
        <strain evidence="2">Z-710</strain>
    </source>
</reference>
<protein>
    <submittedName>
        <fullName evidence="2">Uncharacterized protein</fullName>
    </submittedName>
</protein>
<keyword evidence="1" id="KW-1133">Transmembrane helix</keyword>
<evidence type="ECO:0000313" key="2">
    <source>
        <dbReference type="EMBL" id="XCI28561.1"/>
    </source>
</evidence>
<reference evidence="2" key="2">
    <citation type="submission" date="2024-06" db="EMBL/GenBank/DDBJ databases">
        <authorList>
            <person name="Petrova K.O."/>
            <person name="Toshchakov S.V."/>
            <person name="Boltjanskaja Y.V."/>
            <person name="Kevbrin V.V."/>
        </authorList>
    </citation>
    <scope>NUCLEOTIDE SEQUENCE</scope>
    <source>
        <strain evidence="2">Z-710</strain>
    </source>
</reference>
<feature type="transmembrane region" description="Helical" evidence="1">
    <location>
        <begin position="60"/>
        <end position="81"/>
    </location>
</feature>
<sequence>MNQLILEFVILAAGFFVGLFVILLASQFKGAFWKIAKHIGGVIFIVTGGYFIVSGANEELYSYISFALIFVGLFVILINLLTKGHRFDKQQNNKKVVIK</sequence>
<keyword evidence="1" id="KW-0812">Transmembrane</keyword>
<evidence type="ECO:0000256" key="1">
    <source>
        <dbReference type="SAM" id="Phobius"/>
    </source>
</evidence>
<feature type="transmembrane region" description="Helical" evidence="1">
    <location>
        <begin position="38"/>
        <end position="54"/>
    </location>
</feature>
<keyword evidence="1" id="KW-0472">Membrane</keyword>
<proteinExistence type="predicted"/>